<name>Q9LE78_ORYSJ</name>
<sequence>MNIQNLIHFFKWKRTEYAARLVGLGRKGQLITVVAIASPFFAVDAANPSSSPSAETSIYGMQQSRALQHLQ</sequence>
<dbReference type="EMBL" id="AP002092">
    <property type="protein sequence ID" value="BAA96155.1"/>
    <property type="molecule type" value="Genomic_DNA"/>
</dbReference>
<accession>Q9LE78</accession>
<dbReference type="AlphaFoldDB" id="Q9LE78"/>
<protein>
    <submittedName>
        <fullName evidence="2">Uncharacterized protein</fullName>
    </submittedName>
</protein>
<dbReference type="EMBL" id="AP002093">
    <property type="protein sequence ID" value="BAA96197.1"/>
    <property type="molecule type" value="Genomic_DNA"/>
</dbReference>
<evidence type="ECO:0000313" key="2">
    <source>
        <dbReference type="EMBL" id="BAA96197.1"/>
    </source>
</evidence>
<dbReference type="Proteomes" id="UP000000763">
    <property type="component" value="Chromosome 1"/>
</dbReference>
<proteinExistence type="predicted"/>
<evidence type="ECO:0000313" key="3">
    <source>
        <dbReference type="Proteomes" id="UP000000763"/>
    </source>
</evidence>
<reference evidence="3" key="2">
    <citation type="journal article" date="2005" name="Nature">
        <title>The map-based sequence of the rice genome.</title>
        <authorList>
            <consortium name="International rice genome sequencing project (IRGSP)"/>
            <person name="Matsumoto T."/>
            <person name="Wu J."/>
            <person name="Kanamori H."/>
            <person name="Katayose Y."/>
            <person name="Fujisawa M."/>
            <person name="Namiki N."/>
            <person name="Mizuno H."/>
            <person name="Yamamoto K."/>
            <person name="Antonio B.A."/>
            <person name="Baba T."/>
            <person name="Sakata K."/>
            <person name="Nagamura Y."/>
            <person name="Aoki H."/>
            <person name="Arikawa K."/>
            <person name="Arita K."/>
            <person name="Bito T."/>
            <person name="Chiden Y."/>
            <person name="Fujitsuka N."/>
            <person name="Fukunaka R."/>
            <person name="Hamada M."/>
            <person name="Harada C."/>
            <person name="Hayashi A."/>
            <person name="Hijishita S."/>
            <person name="Honda M."/>
            <person name="Hosokawa S."/>
            <person name="Ichikawa Y."/>
            <person name="Idonuma A."/>
            <person name="Iijima M."/>
            <person name="Ikeda M."/>
            <person name="Ikeno M."/>
            <person name="Ito K."/>
            <person name="Ito S."/>
            <person name="Ito T."/>
            <person name="Ito Y."/>
            <person name="Ito Y."/>
            <person name="Iwabuchi A."/>
            <person name="Kamiya K."/>
            <person name="Karasawa W."/>
            <person name="Kurita K."/>
            <person name="Katagiri S."/>
            <person name="Kikuta A."/>
            <person name="Kobayashi H."/>
            <person name="Kobayashi N."/>
            <person name="Machita K."/>
            <person name="Maehara T."/>
            <person name="Masukawa M."/>
            <person name="Mizubayashi T."/>
            <person name="Mukai Y."/>
            <person name="Nagasaki H."/>
            <person name="Nagata Y."/>
            <person name="Naito S."/>
            <person name="Nakashima M."/>
            <person name="Nakama Y."/>
            <person name="Nakamichi Y."/>
            <person name="Nakamura M."/>
            <person name="Meguro A."/>
            <person name="Negishi M."/>
            <person name="Ohta I."/>
            <person name="Ohta T."/>
            <person name="Okamoto M."/>
            <person name="Ono N."/>
            <person name="Saji S."/>
            <person name="Sakaguchi M."/>
            <person name="Sakai K."/>
            <person name="Shibata M."/>
            <person name="Shimokawa T."/>
            <person name="Song J."/>
            <person name="Takazaki Y."/>
            <person name="Terasawa K."/>
            <person name="Tsugane M."/>
            <person name="Tsuji K."/>
            <person name="Ueda S."/>
            <person name="Waki K."/>
            <person name="Yamagata H."/>
            <person name="Yamamoto M."/>
            <person name="Yamamoto S."/>
            <person name="Yamane H."/>
            <person name="Yoshiki S."/>
            <person name="Yoshihara R."/>
            <person name="Yukawa K."/>
            <person name="Zhong H."/>
            <person name="Yano M."/>
            <person name="Yuan Q."/>
            <person name="Ouyang S."/>
            <person name="Liu J."/>
            <person name="Jones K.M."/>
            <person name="Gansberger K."/>
            <person name="Moffat K."/>
            <person name="Hill J."/>
            <person name="Bera J."/>
            <person name="Fadrosh D."/>
            <person name="Jin S."/>
            <person name="Johri S."/>
            <person name="Kim M."/>
            <person name="Overton L."/>
            <person name="Reardon M."/>
            <person name="Tsitrin T."/>
            <person name="Vuong H."/>
            <person name="Weaver B."/>
            <person name="Ciecko A."/>
            <person name="Tallon L."/>
            <person name="Jackson J."/>
            <person name="Pai G."/>
            <person name="Aken S.V."/>
            <person name="Utterback T."/>
            <person name="Reidmuller S."/>
            <person name="Feldblyum T."/>
            <person name="Hsiao J."/>
            <person name="Zismann V."/>
            <person name="Iobst S."/>
            <person name="de Vazeille A.R."/>
            <person name="Buell C.R."/>
            <person name="Ying K."/>
            <person name="Li Y."/>
            <person name="Lu T."/>
            <person name="Huang Y."/>
            <person name="Zhao Q."/>
            <person name="Feng Q."/>
            <person name="Zhang L."/>
            <person name="Zhu J."/>
            <person name="Weng Q."/>
            <person name="Mu J."/>
            <person name="Lu Y."/>
            <person name="Fan D."/>
            <person name="Liu Y."/>
            <person name="Guan J."/>
            <person name="Zhang Y."/>
            <person name="Yu S."/>
            <person name="Liu X."/>
            <person name="Zhang Y."/>
            <person name="Hong G."/>
            <person name="Han B."/>
            <person name="Choisne N."/>
            <person name="Demange N."/>
            <person name="Orjeda G."/>
            <person name="Samain S."/>
            <person name="Cattolico L."/>
            <person name="Pelletier E."/>
            <person name="Couloux A."/>
            <person name="Segurens B."/>
            <person name="Wincker P."/>
            <person name="D'Hont A."/>
            <person name="Scarpelli C."/>
            <person name="Weissenbach J."/>
            <person name="Salanoubat M."/>
            <person name="Quetier F."/>
            <person name="Yu Y."/>
            <person name="Kim H.R."/>
            <person name="Rambo T."/>
            <person name="Currie J."/>
            <person name="Collura K."/>
            <person name="Luo M."/>
            <person name="Yang T."/>
            <person name="Ammiraju J.S.S."/>
            <person name="Engler F."/>
            <person name="Soderlund C."/>
            <person name="Wing R.A."/>
            <person name="Palmer L.E."/>
            <person name="de la Bastide M."/>
            <person name="Spiegel L."/>
            <person name="Nascimento L."/>
            <person name="Zutavern T."/>
            <person name="O'Shaughnessy A."/>
            <person name="Dike S."/>
            <person name="Dedhia N."/>
            <person name="Preston R."/>
            <person name="Balija V."/>
            <person name="McCombie W.R."/>
            <person name="Chow T."/>
            <person name="Chen H."/>
            <person name="Chung M."/>
            <person name="Chen C."/>
            <person name="Shaw J."/>
            <person name="Wu H."/>
            <person name="Hsiao K."/>
            <person name="Chao Y."/>
            <person name="Chu M."/>
            <person name="Cheng C."/>
            <person name="Hour A."/>
            <person name="Lee P."/>
            <person name="Lin S."/>
            <person name="Lin Y."/>
            <person name="Liou J."/>
            <person name="Liu S."/>
            <person name="Hsing Y."/>
            <person name="Raghuvanshi S."/>
            <person name="Mohanty A."/>
            <person name="Bharti A.K."/>
            <person name="Gaur A."/>
            <person name="Gupta V."/>
            <person name="Kumar D."/>
            <person name="Ravi V."/>
            <person name="Vij S."/>
            <person name="Kapur A."/>
            <person name="Khurana P."/>
            <person name="Khurana P."/>
            <person name="Khurana J.P."/>
            <person name="Tyagi A.K."/>
            <person name="Gaikwad K."/>
            <person name="Singh A."/>
            <person name="Dalal V."/>
            <person name="Srivastava S."/>
            <person name="Dixit A."/>
            <person name="Pal A.K."/>
            <person name="Ghazi I.A."/>
            <person name="Yadav M."/>
            <person name="Pandit A."/>
            <person name="Bhargava A."/>
            <person name="Sureshbabu K."/>
            <person name="Batra K."/>
            <person name="Sharma T.R."/>
            <person name="Mohapatra T."/>
            <person name="Singh N.K."/>
            <person name="Messing J."/>
            <person name="Nelson A.B."/>
            <person name="Fuks G."/>
            <person name="Kavchok S."/>
            <person name="Keizer G."/>
            <person name="Linton E."/>
            <person name="Llaca V."/>
            <person name="Song R."/>
            <person name="Tanyolac B."/>
            <person name="Young S."/>
            <person name="Ho-Il K."/>
            <person name="Hahn J.H."/>
            <person name="Sangsakoo G."/>
            <person name="Vanavichit A."/>
            <person name="de Mattos Luiz.A.T."/>
            <person name="Zimmer P.D."/>
            <person name="Malone G."/>
            <person name="Dellagostin O."/>
            <person name="de Oliveira A.C."/>
            <person name="Bevan M."/>
            <person name="Bancroft I."/>
            <person name="Minx P."/>
            <person name="Cordum H."/>
            <person name="Wilson R."/>
            <person name="Cheng Z."/>
            <person name="Jin W."/>
            <person name="Jiang J."/>
            <person name="Leong S.A."/>
            <person name="Iwama H."/>
            <person name="Gojobori T."/>
            <person name="Itoh T."/>
            <person name="Niimura Y."/>
            <person name="Fujii Y."/>
            <person name="Habara T."/>
            <person name="Sakai H."/>
            <person name="Sato Y."/>
            <person name="Wilson G."/>
            <person name="Kumar K."/>
            <person name="McCouch S."/>
            <person name="Juretic N."/>
            <person name="Hoen D."/>
            <person name="Wright S."/>
            <person name="Bruskiewich R."/>
            <person name="Bureau T."/>
            <person name="Miyao A."/>
            <person name="Hirochika H."/>
            <person name="Nishikawa T."/>
            <person name="Kadowaki K."/>
            <person name="Sugiura M."/>
            <person name="Burr B."/>
            <person name="Sasaki T."/>
        </authorList>
    </citation>
    <scope>NUCLEOTIDE SEQUENCE [LARGE SCALE GENOMIC DNA]</scope>
    <source>
        <strain evidence="3">cv. Nipponbare</strain>
    </source>
</reference>
<reference evidence="2" key="1">
    <citation type="journal article" date="2002" name="Nature">
        <title>The genome sequence and structure of rice chromosome 1.</title>
        <authorList>
            <person name="Sasaki T."/>
            <person name="Matsumoto T."/>
            <person name="Yamamoto K."/>
            <person name="Sakata K."/>
            <person name="Baba T."/>
            <person name="Katayose Y."/>
            <person name="Wu J."/>
            <person name="Niimura Y."/>
            <person name="Cheng Z."/>
            <person name="Nagamura Y."/>
            <person name="Antonio B.A."/>
            <person name="Kanamori H."/>
            <person name="Hosokawa S."/>
            <person name="Masukawa M."/>
            <person name="Arikawa K."/>
            <person name="Chiden Y."/>
            <person name="Hayashi M."/>
            <person name="Okamoto M."/>
            <person name="Ando T."/>
            <person name="Aoki H."/>
            <person name="Arita K."/>
            <person name="Hamada M."/>
            <person name="Harada C."/>
            <person name="Hijishita S."/>
            <person name="Honda M."/>
            <person name="Ichikawa Y."/>
            <person name="Idonuma A."/>
            <person name="Iijima M."/>
            <person name="Ikeda M."/>
            <person name="Ikeno M."/>
            <person name="Itoh S."/>
            <person name="Itoh T."/>
            <person name="Itoh Y."/>
            <person name="Itoh Y."/>
            <person name="Iwabuchi A."/>
            <person name="Kamiya K."/>
            <person name="Karasawa W."/>
            <person name="Katagiri S."/>
            <person name="Kikuta A."/>
            <person name="Kobayashi N."/>
            <person name="Kono I."/>
            <person name="Machita K."/>
            <person name="Maehara T."/>
            <person name="Mizuno H."/>
            <person name="Mizubayashi T."/>
            <person name="Mukai Y."/>
            <person name="Nagasaki H."/>
            <person name="Nakashima M."/>
            <person name="Nakama Y."/>
            <person name="Nakamichi Y."/>
            <person name="Nakamura M."/>
            <person name="Namiki N."/>
            <person name="Negishi M."/>
            <person name="Ohta I."/>
            <person name="Ono N."/>
            <person name="Saji S."/>
            <person name="Sakai K."/>
            <person name="Shibata M."/>
            <person name="Shimokawa T."/>
            <person name="Shomura A."/>
            <person name="Song J."/>
            <person name="Takazaki Y."/>
            <person name="Terasawa K."/>
            <person name="Tsuji K."/>
            <person name="Waki K."/>
            <person name="Yamagata H."/>
            <person name="Yamane H."/>
            <person name="Yoshiki S."/>
            <person name="Yoshihara R."/>
            <person name="Yukawa K."/>
            <person name="Zhong H."/>
            <person name="Iwama H."/>
            <person name="Endo T."/>
            <person name="Ito H."/>
            <person name="Hahn J.H."/>
            <person name="Kim H.I."/>
            <person name="Eun M.Y."/>
            <person name="Yano M."/>
            <person name="Jiang J."/>
            <person name="Gojobori T."/>
        </authorList>
    </citation>
    <scope>NUCLEOTIDE SEQUENCE</scope>
</reference>
<gene>
    <name evidence="1" type="ORF">P0031E09.23</name>
    <name evidence="2" type="ORF">P0466B10.33</name>
</gene>
<organism evidence="2">
    <name type="scientific">Oryza sativa subsp. japonica</name>
    <name type="common">Rice</name>
    <dbReference type="NCBI Taxonomy" id="39947"/>
    <lineage>
        <taxon>Eukaryota</taxon>
        <taxon>Viridiplantae</taxon>
        <taxon>Streptophyta</taxon>
        <taxon>Embryophyta</taxon>
        <taxon>Tracheophyta</taxon>
        <taxon>Spermatophyta</taxon>
        <taxon>Magnoliopsida</taxon>
        <taxon>Liliopsida</taxon>
        <taxon>Poales</taxon>
        <taxon>Poaceae</taxon>
        <taxon>BOP clade</taxon>
        <taxon>Oryzoideae</taxon>
        <taxon>Oryzeae</taxon>
        <taxon>Oryzinae</taxon>
        <taxon>Oryza</taxon>
        <taxon>Oryza sativa</taxon>
    </lineage>
</organism>
<reference evidence="3" key="3">
    <citation type="journal article" date="2008" name="Nucleic Acids Res.">
        <title>The rice annotation project database (RAP-DB): 2008 update.</title>
        <authorList>
            <consortium name="The rice annotation project (RAP)"/>
        </authorList>
    </citation>
    <scope>GENOME REANNOTATION</scope>
    <source>
        <strain evidence="3">cv. Nipponbare</strain>
    </source>
</reference>
<evidence type="ECO:0000313" key="1">
    <source>
        <dbReference type="EMBL" id="BAA96155.1"/>
    </source>
</evidence>
<dbReference type="Proteomes" id="UP000817658">
    <property type="component" value="Chromosome 1"/>
</dbReference>